<dbReference type="AlphaFoldDB" id="A0A1I7WGW2"/>
<evidence type="ECO:0000313" key="2">
    <source>
        <dbReference type="WBParaSite" id="Hba_04206"/>
    </source>
</evidence>
<proteinExistence type="predicted"/>
<keyword evidence="1" id="KW-1185">Reference proteome</keyword>
<name>A0A1I7WGW2_HETBA</name>
<reference evidence="2" key="1">
    <citation type="submission" date="2016-11" db="UniProtKB">
        <authorList>
            <consortium name="WormBaseParasite"/>
        </authorList>
    </citation>
    <scope>IDENTIFICATION</scope>
</reference>
<evidence type="ECO:0000313" key="1">
    <source>
        <dbReference type="Proteomes" id="UP000095283"/>
    </source>
</evidence>
<accession>A0A1I7WGW2</accession>
<sequence>MIRRLRFIYLNRKLVCFLERLPYFICCYSM</sequence>
<dbReference type="WBParaSite" id="Hba_04206">
    <property type="protein sequence ID" value="Hba_04206"/>
    <property type="gene ID" value="Hba_04206"/>
</dbReference>
<organism evidence="1 2">
    <name type="scientific">Heterorhabditis bacteriophora</name>
    <name type="common">Entomopathogenic nematode worm</name>
    <dbReference type="NCBI Taxonomy" id="37862"/>
    <lineage>
        <taxon>Eukaryota</taxon>
        <taxon>Metazoa</taxon>
        <taxon>Ecdysozoa</taxon>
        <taxon>Nematoda</taxon>
        <taxon>Chromadorea</taxon>
        <taxon>Rhabditida</taxon>
        <taxon>Rhabditina</taxon>
        <taxon>Rhabditomorpha</taxon>
        <taxon>Strongyloidea</taxon>
        <taxon>Heterorhabditidae</taxon>
        <taxon>Heterorhabditis</taxon>
    </lineage>
</organism>
<dbReference type="Proteomes" id="UP000095283">
    <property type="component" value="Unplaced"/>
</dbReference>
<protein>
    <submittedName>
        <fullName evidence="2">Uncharacterized protein</fullName>
    </submittedName>
</protein>